<feature type="domain" description="Solute-binding protein family 5" evidence="6">
    <location>
        <begin position="83"/>
        <end position="450"/>
    </location>
</feature>
<feature type="signal peptide" evidence="5">
    <location>
        <begin position="1"/>
        <end position="21"/>
    </location>
</feature>
<reference evidence="7 8" key="1">
    <citation type="submission" date="2015-07" db="EMBL/GenBank/DDBJ databases">
        <authorList>
            <person name="Ju K.-S."/>
            <person name="Doroghazi J.R."/>
            <person name="Metcalf W.W."/>
        </authorList>
    </citation>
    <scope>NUCLEOTIDE SEQUENCE [LARGE SCALE GENOMIC DNA]</scope>
    <source>
        <strain evidence="7 8">NRRL B-3589</strain>
    </source>
</reference>
<name>A0ABR5IQZ7_9ACTN</name>
<feature type="non-terminal residue" evidence="7">
    <location>
        <position position="506"/>
    </location>
</feature>
<dbReference type="Pfam" id="PF00496">
    <property type="entry name" value="SBP_bac_5"/>
    <property type="match status" value="1"/>
</dbReference>
<keyword evidence="8" id="KW-1185">Reference proteome</keyword>
<dbReference type="InterPro" id="IPR030678">
    <property type="entry name" value="Peptide/Ni-bd"/>
</dbReference>
<evidence type="ECO:0000259" key="6">
    <source>
        <dbReference type="Pfam" id="PF00496"/>
    </source>
</evidence>
<dbReference type="PANTHER" id="PTHR30290">
    <property type="entry name" value="PERIPLASMIC BINDING COMPONENT OF ABC TRANSPORTER"/>
    <property type="match status" value="1"/>
</dbReference>
<organism evidence="7 8">
    <name type="scientific">Streptomyces varsoviensis</name>
    <dbReference type="NCBI Taxonomy" id="67373"/>
    <lineage>
        <taxon>Bacteria</taxon>
        <taxon>Bacillati</taxon>
        <taxon>Actinomycetota</taxon>
        <taxon>Actinomycetes</taxon>
        <taxon>Kitasatosporales</taxon>
        <taxon>Streptomycetaceae</taxon>
        <taxon>Streptomyces</taxon>
    </lineage>
</organism>
<evidence type="ECO:0000256" key="5">
    <source>
        <dbReference type="SAM" id="SignalP"/>
    </source>
</evidence>
<dbReference type="SUPFAM" id="SSF53850">
    <property type="entry name" value="Periplasmic binding protein-like II"/>
    <property type="match status" value="1"/>
</dbReference>
<comment type="similarity">
    <text evidence="2">Belongs to the bacterial solute-binding protein 5 family.</text>
</comment>
<comment type="caution">
    <text evidence="7">The sequence shown here is derived from an EMBL/GenBank/DDBJ whole genome shotgun (WGS) entry which is preliminary data.</text>
</comment>
<evidence type="ECO:0000256" key="4">
    <source>
        <dbReference type="ARBA" id="ARBA00022729"/>
    </source>
</evidence>
<evidence type="ECO:0000313" key="8">
    <source>
        <dbReference type="Proteomes" id="UP000037020"/>
    </source>
</evidence>
<proteinExistence type="inferred from homology"/>
<keyword evidence="3" id="KW-0813">Transport</keyword>
<feature type="chain" id="PRO_5046107239" evidence="5">
    <location>
        <begin position="22"/>
        <end position="506"/>
    </location>
</feature>
<evidence type="ECO:0000256" key="2">
    <source>
        <dbReference type="ARBA" id="ARBA00005695"/>
    </source>
</evidence>
<protein>
    <submittedName>
        <fullName evidence="7">Peptide-binding protein</fullName>
    </submittedName>
</protein>
<accession>A0ABR5IQZ7</accession>
<sequence>MNRKTLVLPTVAGLLAPVLVACGGSGGAGKDGGAIVIGSTDRFELSKDTPAPFDPAEVYDIAGLTVLRSTFQTLLRLPRSGTTPVPDAAEKCGFADRKNEQFRCTMREGLKFSNGHDLTAKDVKFSIDRVRNINFKNGPASLFDNVDRVETPSDSEVVFHLKTPDATFAQKISTPAGGIVDSEVYDPKKVREGYDIVGSGPYTLKAEEADGRVAKVVFSKNPNYKGGLKLQNNKAEMRFFESSTSMEKALKAGDIDVMNRSMSPEQITRLRASTSKDINIVESPGQEISFLAFNTNDPSVKNKAVRQAMAQVIDRQALTRDDYGRTTTPLYSLVPSGITSHQNSFSNKYGTTPSVDKARSILQAANITTPVPITLTYTTDHYGEATAKEFKGLQDQLNGSKLFDVKIQGVEWSKFRPASINGEYSVYGMGWFPDFPDPDNFIAPFFGEGNFLKSPYRNKKITDKLIPETREERRRDEAATLFQQAQDIVADDVPILPLWPVSYTHL</sequence>
<keyword evidence="4 5" id="KW-0732">Signal</keyword>
<evidence type="ECO:0000256" key="3">
    <source>
        <dbReference type="ARBA" id="ARBA00022448"/>
    </source>
</evidence>
<dbReference type="InterPro" id="IPR039424">
    <property type="entry name" value="SBP_5"/>
</dbReference>
<dbReference type="Gene3D" id="3.10.105.10">
    <property type="entry name" value="Dipeptide-binding Protein, Domain 3"/>
    <property type="match status" value="1"/>
</dbReference>
<dbReference type="PIRSF" id="PIRSF002741">
    <property type="entry name" value="MppA"/>
    <property type="match status" value="1"/>
</dbReference>
<evidence type="ECO:0000313" key="7">
    <source>
        <dbReference type="EMBL" id="KOG38526.1"/>
    </source>
</evidence>
<dbReference type="InterPro" id="IPR000914">
    <property type="entry name" value="SBP_5_dom"/>
</dbReference>
<dbReference type="PANTHER" id="PTHR30290:SF10">
    <property type="entry name" value="PERIPLASMIC OLIGOPEPTIDE-BINDING PROTEIN-RELATED"/>
    <property type="match status" value="1"/>
</dbReference>
<evidence type="ECO:0000256" key="1">
    <source>
        <dbReference type="ARBA" id="ARBA00004196"/>
    </source>
</evidence>
<dbReference type="Gene3D" id="3.40.190.10">
    <property type="entry name" value="Periplasmic binding protein-like II"/>
    <property type="match status" value="1"/>
</dbReference>
<gene>
    <name evidence="7" type="ORF">ADK38_47125</name>
</gene>
<dbReference type="Gene3D" id="3.90.76.10">
    <property type="entry name" value="Dipeptide-binding Protein, Domain 1"/>
    <property type="match status" value="1"/>
</dbReference>
<dbReference type="PROSITE" id="PS51257">
    <property type="entry name" value="PROKAR_LIPOPROTEIN"/>
    <property type="match status" value="1"/>
</dbReference>
<comment type="subcellular location">
    <subcellularLocation>
        <location evidence="1">Cell envelope</location>
    </subcellularLocation>
</comment>
<dbReference type="Proteomes" id="UP000037020">
    <property type="component" value="Unassembled WGS sequence"/>
</dbReference>
<dbReference type="EMBL" id="LGUT01004711">
    <property type="protein sequence ID" value="KOG38526.1"/>
    <property type="molecule type" value="Genomic_DNA"/>
</dbReference>